<dbReference type="RefSeq" id="WP_216549852.1">
    <property type="nucleotide sequence ID" value="NZ_JAHLQO010000006.1"/>
</dbReference>
<dbReference type="InterPro" id="IPR050398">
    <property type="entry name" value="HssS/ArlS-like"/>
</dbReference>
<dbReference type="SMART" id="SM00387">
    <property type="entry name" value="HATPase_c"/>
    <property type="match status" value="1"/>
</dbReference>
<evidence type="ECO:0000256" key="7">
    <source>
        <dbReference type="ARBA" id="ARBA00022741"/>
    </source>
</evidence>
<comment type="caution">
    <text evidence="13">The sequence shown here is derived from an EMBL/GenBank/DDBJ whole genome shotgun (WGS) entry which is preliminary data.</text>
</comment>
<evidence type="ECO:0000259" key="12">
    <source>
        <dbReference type="PROSITE" id="PS50109"/>
    </source>
</evidence>
<evidence type="ECO:0000256" key="3">
    <source>
        <dbReference type="ARBA" id="ARBA00012438"/>
    </source>
</evidence>
<evidence type="ECO:0000256" key="10">
    <source>
        <dbReference type="ARBA" id="ARBA00023012"/>
    </source>
</evidence>
<comment type="catalytic activity">
    <reaction evidence="1">
        <text>ATP + protein L-histidine = ADP + protein N-phospho-L-histidine.</text>
        <dbReference type="EC" id="2.7.13.3"/>
    </reaction>
</comment>
<dbReference type="EC" id="2.7.13.3" evidence="3"/>
<protein>
    <recommendedName>
        <fullName evidence="3">histidine kinase</fullName>
        <ecNumber evidence="3">2.7.13.3</ecNumber>
    </recommendedName>
</protein>
<reference evidence="13 14" key="1">
    <citation type="submission" date="2021-06" db="EMBL/GenBank/DDBJ databases">
        <authorList>
            <person name="Sun Q."/>
            <person name="Li D."/>
        </authorList>
    </citation>
    <scope>NUCLEOTIDE SEQUENCE [LARGE SCALE GENOMIC DNA]</scope>
    <source>
        <strain evidence="13 14">MSJ-1</strain>
    </source>
</reference>
<gene>
    <name evidence="13" type="ORF">KQI68_09325</name>
</gene>
<keyword evidence="14" id="KW-1185">Reference proteome</keyword>
<organism evidence="13 14">
    <name type="scientific">Peptoniphilus ovalis</name>
    <dbReference type="NCBI Taxonomy" id="2841503"/>
    <lineage>
        <taxon>Bacteria</taxon>
        <taxon>Bacillati</taxon>
        <taxon>Bacillota</taxon>
        <taxon>Tissierellia</taxon>
        <taxon>Tissierellales</taxon>
        <taxon>Peptoniphilaceae</taxon>
        <taxon>Peptoniphilus</taxon>
    </lineage>
</organism>
<sequence length="288" mass="33872">MEFIIFILIIVLLMVTYKYFQLIREMREFSDFIDYGTKGNLCDIELNEKEVSKLKSKIYKFLKSNEIRQSKLKGEKEKTQNLIADISHQTKTPITNLNLYINLLEKENKSEYFDIIKYELEKLDFLIKNLVKSSRLESNIISLEKMNVNFKNLILDVVSELEPQAIRKNIKIIKNLEDFNLNVDLRWTKEAIHNILDNAIKYSPENSQVIINSYKSSLNYNLDIINKCEDIGDLSKLFTRFYRGENSVLKDGLGLGLFITREILEKENAQIKAIYNDNKIKFELDFPL</sequence>
<accession>A0ABS6FIM9</accession>
<evidence type="ECO:0000256" key="9">
    <source>
        <dbReference type="ARBA" id="ARBA00022840"/>
    </source>
</evidence>
<dbReference type="GO" id="GO:0016301">
    <property type="term" value="F:kinase activity"/>
    <property type="evidence" value="ECO:0007669"/>
    <property type="project" value="UniProtKB-KW"/>
</dbReference>
<dbReference type="PANTHER" id="PTHR45528:SF1">
    <property type="entry name" value="SENSOR HISTIDINE KINASE CPXA"/>
    <property type="match status" value="1"/>
</dbReference>
<keyword evidence="11" id="KW-0472">Membrane</keyword>
<evidence type="ECO:0000256" key="11">
    <source>
        <dbReference type="ARBA" id="ARBA00023136"/>
    </source>
</evidence>
<evidence type="ECO:0000313" key="14">
    <source>
        <dbReference type="Proteomes" id="UP000783742"/>
    </source>
</evidence>
<evidence type="ECO:0000256" key="4">
    <source>
        <dbReference type="ARBA" id="ARBA00022475"/>
    </source>
</evidence>
<dbReference type="InterPro" id="IPR003594">
    <property type="entry name" value="HATPase_dom"/>
</dbReference>
<keyword evidence="4" id="KW-1003">Cell membrane</keyword>
<keyword evidence="7" id="KW-0547">Nucleotide-binding</keyword>
<dbReference type="PANTHER" id="PTHR45528">
    <property type="entry name" value="SENSOR HISTIDINE KINASE CPXA"/>
    <property type="match status" value="1"/>
</dbReference>
<dbReference type="InterPro" id="IPR003661">
    <property type="entry name" value="HisK_dim/P_dom"/>
</dbReference>
<dbReference type="PROSITE" id="PS50109">
    <property type="entry name" value="HIS_KIN"/>
    <property type="match status" value="1"/>
</dbReference>
<keyword evidence="10" id="KW-0902">Two-component regulatory system</keyword>
<dbReference type="SMART" id="SM00388">
    <property type="entry name" value="HisKA"/>
    <property type="match status" value="1"/>
</dbReference>
<proteinExistence type="predicted"/>
<dbReference type="Proteomes" id="UP000783742">
    <property type="component" value="Unassembled WGS sequence"/>
</dbReference>
<dbReference type="Pfam" id="PF00512">
    <property type="entry name" value="HisKA"/>
    <property type="match status" value="1"/>
</dbReference>
<evidence type="ECO:0000256" key="1">
    <source>
        <dbReference type="ARBA" id="ARBA00000085"/>
    </source>
</evidence>
<keyword evidence="6" id="KW-0808">Transferase</keyword>
<dbReference type="EMBL" id="JAHLQO010000006">
    <property type="protein sequence ID" value="MBU5670030.1"/>
    <property type="molecule type" value="Genomic_DNA"/>
</dbReference>
<feature type="domain" description="Histidine kinase" evidence="12">
    <location>
        <begin position="85"/>
        <end position="288"/>
    </location>
</feature>
<comment type="subcellular location">
    <subcellularLocation>
        <location evidence="2">Cell membrane</location>
        <topology evidence="2">Multi-pass membrane protein</topology>
    </subcellularLocation>
</comment>
<evidence type="ECO:0000256" key="5">
    <source>
        <dbReference type="ARBA" id="ARBA00022553"/>
    </source>
</evidence>
<dbReference type="CDD" id="cd00082">
    <property type="entry name" value="HisKA"/>
    <property type="match status" value="1"/>
</dbReference>
<keyword evidence="5" id="KW-0597">Phosphoprotein</keyword>
<evidence type="ECO:0000256" key="6">
    <source>
        <dbReference type="ARBA" id="ARBA00022679"/>
    </source>
</evidence>
<dbReference type="Pfam" id="PF02518">
    <property type="entry name" value="HATPase_c"/>
    <property type="match status" value="1"/>
</dbReference>
<name>A0ABS6FIM9_9FIRM</name>
<keyword evidence="8 13" id="KW-0418">Kinase</keyword>
<evidence type="ECO:0000256" key="2">
    <source>
        <dbReference type="ARBA" id="ARBA00004651"/>
    </source>
</evidence>
<evidence type="ECO:0000313" key="13">
    <source>
        <dbReference type="EMBL" id="MBU5670030.1"/>
    </source>
</evidence>
<evidence type="ECO:0000256" key="8">
    <source>
        <dbReference type="ARBA" id="ARBA00022777"/>
    </source>
</evidence>
<keyword evidence="9" id="KW-0067">ATP-binding</keyword>
<dbReference type="InterPro" id="IPR005467">
    <property type="entry name" value="His_kinase_dom"/>
</dbReference>